<keyword evidence="1" id="KW-0418">Kinase</keyword>
<name>A0A923S785_9FIRM</name>
<evidence type="ECO:0000313" key="1">
    <source>
        <dbReference type="EMBL" id="MBC5770479.1"/>
    </source>
</evidence>
<dbReference type="EMBL" id="JACOQI010000007">
    <property type="protein sequence ID" value="MBC5770479.1"/>
    <property type="molecule type" value="Genomic_DNA"/>
</dbReference>
<keyword evidence="1" id="KW-0808">Transferase</keyword>
<comment type="caution">
    <text evidence="1">The sequence shown here is derived from an EMBL/GenBank/DDBJ whole genome shotgun (WGS) entry which is preliminary data.</text>
</comment>
<dbReference type="GO" id="GO:0016301">
    <property type="term" value="F:kinase activity"/>
    <property type="evidence" value="ECO:0007669"/>
    <property type="project" value="UniProtKB-KW"/>
</dbReference>
<reference evidence="1" key="1">
    <citation type="submission" date="2020-08" db="EMBL/GenBank/DDBJ databases">
        <title>Genome public.</title>
        <authorList>
            <person name="Liu C."/>
            <person name="Sun Q."/>
        </authorList>
    </citation>
    <scope>NUCLEOTIDE SEQUENCE</scope>
    <source>
        <strain evidence="1">BX15</strain>
    </source>
</reference>
<evidence type="ECO:0000313" key="2">
    <source>
        <dbReference type="Proteomes" id="UP000620327"/>
    </source>
</evidence>
<dbReference type="AlphaFoldDB" id="A0A923S785"/>
<dbReference type="Gene3D" id="3.40.50.300">
    <property type="entry name" value="P-loop containing nucleotide triphosphate hydrolases"/>
    <property type="match status" value="1"/>
</dbReference>
<keyword evidence="2" id="KW-1185">Reference proteome</keyword>
<dbReference type="Pfam" id="PF13189">
    <property type="entry name" value="Cytidylate_kin2"/>
    <property type="match status" value="1"/>
</dbReference>
<proteinExistence type="predicted"/>
<dbReference type="InterPro" id="IPR027417">
    <property type="entry name" value="P-loop_NTPase"/>
</dbReference>
<gene>
    <name evidence="1" type="ORF">H8Z83_09120</name>
</gene>
<dbReference type="RefSeq" id="WP_187014730.1">
    <property type="nucleotide sequence ID" value="NZ_JACOQI010000007.1"/>
</dbReference>
<dbReference type="Proteomes" id="UP000620327">
    <property type="component" value="Unassembled WGS sequence"/>
</dbReference>
<accession>A0A923S785</accession>
<organism evidence="1 2">
    <name type="scientific">Dysosmobacter segnis</name>
    <dbReference type="NCBI Taxonomy" id="2763042"/>
    <lineage>
        <taxon>Bacteria</taxon>
        <taxon>Bacillati</taxon>
        <taxon>Bacillota</taxon>
        <taxon>Clostridia</taxon>
        <taxon>Eubacteriales</taxon>
        <taxon>Oscillospiraceae</taxon>
        <taxon>Dysosmobacter</taxon>
    </lineage>
</organism>
<dbReference type="SUPFAM" id="SSF52540">
    <property type="entry name" value="P-loop containing nucleoside triphosphate hydrolases"/>
    <property type="match status" value="1"/>
</dbReference>
<sequence>MSHQLIVAIGRESGSGGLDIAHALAERLQLPLFDKSILQKAAEDKGVSAETLERYDERPYSPLFCRSVRGISSAPEDCVAQMQFELLRQHANAGESFVVLGRCAEEVLADREGLVSIFVRADLDFRVKRTPLPEEEALDFIKHQDRQRRIYHDQHCKGDWGDAKCYDLVINSARLDIPGTVDILEQYIRSRAAQFDDRPAGE</sequence>
<protein>
    <submittedName>
        <fullName evidence="1">Cytidylate kinase-like family protein</fullName>
    </submittedName>
</protein>